<dbReference type="FunFam" id="3.10.450.60:FF:000002">
    <property type="entry name" value="Lipoxygenase"/>
    <property type="match status" value="1"/>
</dbReference>
<dbReference type="Gene3D" id="4.10.372.10">
    <property type="entry name" value="Lipoxygenase-1, Domain 3"/>
    <property type="match status" value="1"/>
</dbReference>
<evidence type="ECO:0000313" key="14">
    <source>
        <dbReference type="Proteomes" id="UP000324705"/>
    </source>
</evidence>
<dbReference type="InterPro" id="IPR036392">
    <property type="entry name" value="PLAT/LH2_dom_sf"/>
</dbReference>
<accession>A0A9R1P790</accession>
<proteinExistence type="inferred from homology"/>
<dbReference type="Gene3D" id="2.60.60.20">
    <property type="entry name" value="PLAT/LH2 domain"/>
    <property type="match status" value="1"/>
</dbReference>
<dbReference type="InterPro" id="IPR000907">
    <property type="entry name" value="LipOase"/>
</dbReference>
<evidence type="ECO:0000313" key="13">
    <source>
        <dbReference type="EMBL" id="VAH38177.1"/>
    </source>
</evidence>
<evidence type="ECO:0000256" key="6">
    <source>
        <dbReference type="ARBA" id="ARBA00022964"/>
    </source>
</evidence>
<dbReference type="InterPro" id="IPR020834">
    <property type="entry name" value="LipOase_CS"/>
</dbReference>
<dbReference type="PANTHER" id="PTHR11771">
    <property type="entry name" value="LIPOXYGENASE"/>
    <property type="match status" value="1"/>
</dbReference>
<feature type="region of interest" description="Disordered" evidence="11">
    <location>
        <begin position="264"/>
        <end position="302"/>
    </location>
</feature>
<keyword evidence="14" id="KW-1185">Reference proteome</keyword>
<dbReference type="PRINTS" id="PR00468">
    <property type="entry name" value="PLTLPOXGNASE"/>
</dbReference>
<evidence type="ECO:0000256" key="4">
    <source>
        <dbReference type="ARBA" id="ARBA00022767"/>
    </source>
</evidence>
<dbReference type="InterPro" id="IPR027433">
    <property type="entry name" value="Lipoxygenase_dom_3"/>
</dbReference>
<keyword evidence="9 10" id="KW-0275">Fatty acid biosynthesis</keyword>
<dbReference type="InterPro" id="IPR001024">
    <property type="entry name" value="PLAT/LH2_dom"/>
</dbReference>
<keyword evidence="4 10" id="KW-0925">Oxylipin biosynthesis</keyword>
<keyword evidence="7" id="KW-0560">Oxidoreductase</keyword>
<dbReference type="Proteomes" id="UP000324705">
    <property type="component" value="Chromosome 2A"/>
</dbReference>
<dbReference type="PRINTS" id="PR00087">
    <property type="entry name" value="LIPOXYGENASE"/>
</dbReference>
<dbReference type="GO" id="GO:0031408">
    <property type="term" value="P:oxylipin biosynthetic process"/>
    <property type="evidence" value="ECO:0007669"/>
    <property type="project" value="UniProtKB-UniRule"/>
</dbReference>
<evidence type="ECO:0000256" key="7">
    <source>
        <dbReference type="ARBA" id="ARBA00023002"/>
    </source>
</evidence>
<dbReference type="Gene3D" id="3.10.450.60">
    <property type="match status" value="1"/>
</dbReference>
<keyword evidence="6" id="KW-0223">Dioxygenase</keyword>
<comment type="similarity">
    <text evidence="1 10">Belongs to the lipoxygenase family.</text>
</comment>
<evidence type="ECO:0000256" key="10">
    <source>
        <dbReference type="RuleBase" id="RU003975"/>
    </source>
</evidence>
<dbReference type="SUPFAM" id="SSF48484">
    <property type="entry name" value="Lipoxigenase"/>
    <property type="match status" value="1"/>
</dbReference>
<dbReference type="Gene3D" id="4.10.375.10">
    <property type="entry name" value="Lipoxygenase-1, Domain 2"/>
    <property type="match status" value="1"/>
</dbReference>
<dbReference type="GO" id="GO:0016702">
    <property type="term" value="F:oxidoreductase activity, acting on single donors with incorporation of molecular oxygen, incorporation of two atoms of oxygen"/>
    <property type="evidence" value="ECO:0007669"/>
    <property type="project" value="InterPro"/>
</dbReference>
<dbReference type="InterPro" id="IPR013819">
    <property type="entry name" value="LipOase_C"/>
</dbReference>
<dbReference type="EC" id="1.13.11.-" evidence="10"/>
<reference evidence="13 14" key="1">
    <citation type="submission" date="2017-09" db="EMBL/GenBank/DDBJ databases">
        <authorList>
            <consortium name="International Durum Wheat Genome Sequencing Consortium (IDWGSC)"/>
            <person name="Milanesi L."/>
        </authorList>
    </citation>
    <scope>NUCLEOTIDE SEQUENCE [LARGE SCALE GENOMIC DNA]</scope>
    <source>
        <strain evidence="14">cv. Svevo</strain>
    </source>
</reference>
<dbReference type="AlphaFoldDB" id="A0A9R1P790"/>
<keyword evidence="5" id="KW-0276">Fatty acid metabolism</keyword>
<dbReference type="PROSITE" id="PS51393">
    <property type="entry name" value="LIPOXYGENASE_3"/>
    <property type="match status" value="1"/>
</dbReference>
<feature type="compositionally biased region" description="Basic residues" evidence="11">
    <location>
        <begin position="906"/>
        <end position="917"/>
    </location>
</feature>
<sequence>MPMQIRHSPRPCARGPHAPSATGPGAPGWTAKMLRPAGALERRDGPRPMLVPSAARSQLKILHPSTSPSHGATTATRAVAGSNVQTTSAATSARVQGKLLLQSSDSPSSPLRLSLQLVSATVAGRDERGVRGEAAALDAVISSGETEVDVELLWDEALGAPGAVLVTNNSDFPVYLKLLSLSSPAVHFVCNGWVYPVGKHPYRLFFTNDAYVKEKTPPALRKDREDELRLLRGEGAPADAPLQKWDRVYDYALYNDLGNPDLREDLARPVLGGSEEYPYPRRTRTSRPPSKADPASETRASLEEGVYIPCDERTGAVAKAPNLPKLEGHFGSLADVHGLFDTNAKPIAFPVPQVISANRTAWRTDEEFARQTLAGTNPLSIELVTGLPLTSKLDRALYGDQDSKITKEHIEKNLGNMTVAQAIEKDRLYVVDHHDWVMPYLKRINELPGDEEKGEISERKSYATRTLFFLQDDSTLKPLAIELSSPHPEDERLGATSTVYTPPDQLKAGEAASDTFTAWDLAKAHAASNDACKNNYVLHWLRTHATMEPVVIAANRQLSVLHPIHKLLKPHFRNTLDTNSTARHIVIGSGDERQGGAFYRNMHEVNFFTGKYGMEMSSKAYASFNFTELAFPNELIKRGMVRGAPKKPEELELPRNDELNILTAIWKWVTELFFPNEHIKTGVARGDPKKAEELELLIKDYPYAVDGLEIWTAIKEWVTDYCAIYYAEGDGAVAGDSELQAWWSEVRNVGHGDLSDAPWWPAMDSVGDLVETCATIIWLGSAYHSAVSFGQYAYNGFVPNRPTVTSGEMPAGAGAAVTEAEFLGHITPKNEAFGLMALTMSPPVKPGEPLMGERPDTARWTSEQRAAKALLEFNAKLDGRRAAEPERARGGALHAPRAEGRPCGATRRRNSQQHRRLSTTLRPSAPWMQYDGCQKCGLGQQ</sequence>
<evidence type="ECO:0000256" key="11">
    <source>
        <dbReference type="SAM" id="MobiDB-lite"/>
    </source>
</evidence>
<dbReference type="SMART" id="SM00308">
    <property type="entry name" value="LH2"/>
    <property type="match status" value="1"/>
</dbReference>
<dbReference type="GO" id="GO:0034440">
    <property type="term" value="P:lipid oxidation"/>
    <property type="evidence" value="ECO:0007669"/>
    <property type="project" value="InterPro"/>
</dbReference>
<dbReference type="GO" id="GO:0046872">
    <property type="term" value="F:metal ion binding"/>
    <property type="evidence" value="ECO:0007669"/>
    <property type="project" value="UniProtKB-UniRule"/>
</dbReference>
<keyword evidence="2 10" id="KW-0444">Lipid biosynthesis</keyword>
<dbReference type="InterPro" id="IPR036226">
    <property type="entry name" value="LipOase_C_sf"/>
</dbReference>
<feature type="domain" description="Lipoxygenase" evidence="12">
    <location>
        <begin position="210"/>
        <end position="914"/>
    </location>
</feature>
<dbReference type="InterPro" id="IPR001246">
    <property type="entry name" value="LipOase_plant"/>
</dbReference>
<comment type="function">
    <text evidence="10">Plant lipoxygenase may be involved in a number of diverse aspects of plant physiology including growth and development, pest resistance, and senescence or responses to wounding.</text>
</comment>
<evidence type="ECO:0000256" key="3">
    <source>
        <dbReference type="ARBA" id="ARBA00022723"/>
    </source>
</evidence>
<feature type="region of interest" description="Disordered" evidence="11">
    <location>
        <begin position="881"/>
        <end position="925"/>
    </location>
</feature>
<organism evidence="13 14">
    <name type="scientific">Triticum turgidum subsp. durum</name>
    <name type="common">Durum wheat</name>
    <name type="synonym">Triticum durum</name>
    <dbReference type="NCBI Taxonomy" id="4567"/>
    <lineage>
        <taxon>Eukaryota</taxon>
        <taxon>Viridiplantae</taxon>
        <taxon>Streptophyta</taxon>
        <taxon>Embryophyta</taxon>
        <taxon>Tracheophyta</taxon>
        <taxon>Spermatophyta</taxon>
        <taxon>Magnoliopsida</taxon>
        <taxon>Liliopsida</taxon>
        <taxon>Poales</taxon>
        <taxon>Poaceae</taxon>
        <taxon>BOP clade</taxon>
        <taxon>Pooideae</taxon>
        <taxon>Triticodae</taxon>
        <taxon>Triticeae</taxon>
        <taxon>Triticinae</taxon>
        <taxon>Triticum</taxon>
    </lineage>
</organism>
<feature type="region of interest" description="Disordered" evidence="11">
    <location>
        <begin position="1"/>
        <end position="30"/>
    </location>
</feature>
<gene>
    <name evidence="13" type="ORF">TRITD_2Av1G279100</name>
</gene>
<dbReference type="EMBL" id="LT934113">
    <property type="protein sequence ID" value="VAH38177.1"/>
    <property type="molecule type" value="Genomic_DNA"/>
</dbReference>
<protein>
    <recommendedName>
        <fullName evidence="10">Lipoxygenase</fullName>
        <ecNumber evidence="10">1.13.11.-</ecNumber>
    </recommendedName>
</protein>
<evidence type="ECO:0000256" key="5">
    <source>
        <dbReference type="ARBA" id="ARBA00022832"/>
    </source>
</evidence>
<comment type="pathway">
    <text evidence="10">Lipid metabolism; oxylipin biosynthesis.</text>
</comment>
<keyword evidence="8" id="KW-0443">Lipid metabolism</keyword>
<evidence type="ECO:0000259" key="12">
    <source>
        <dbReference type="PROSITE" id="PS51393"/>
    </source>
</evidence>
<dbReference type="Gramene" id="TRITD2Av1G279100.2">
    <property type="protein sequence ID" value="TRITD2Av1G279100.2"/>
    <property type="gene ID" value="TRITD2Av1G279100"/>
</dbReference>
<dbReference type="PROSITE" id="PS00081">
    <property type="entry name" value="LIPOXYGENASE_2"/>
    <property type="match status" value="1"/>
</dbReference>
<evidence type="ECO:0000256" key="8">
    <source>
        <dbReference type="ARBA" id="ARBA00023098"/>
    </source>
</evidence>
<dbReference type="GO" id="GO:0006633">
    <property type="term" value="P:fatty acid biosynthetic process"/>
    <property type="evidence" value="ECO:0007669"/>
    <property type="project" value="UniProtKB-KW"/>
</dbReference>
<evidence type="ECO:0000256" key="2">
    <source>
        <dbReference type="ARBA" id="ARBA00022516"/>
    </source>
</evidence>
<dbReference type="SUPFAM" id="SSF49723">
    <property type="entry name" value="Lipase/lipooxygenase domain (PLAT/LH2 domain)"/>
    <property type="match status" value="1"/>
</dbReference>
<dbReference type="Pfam" id="PF00305">
    <property type="entry name" value="Lipoxygenase"/>
    <property type="match status" value="2"/>
</dbReference>
<evidence type="ECO:0000256" key="1">
    <source>
        <dbReference type="ARBA" id="ARBA00009419"/>
    </source>
</evidence>
<dbReference type="OMA" id="IMALTMK"/>
<evidence type="ECO:0000256" key="9">
    <source>
        <dbReference type="ARBA" id="ARBA00023160"/>
    </source>
</evidence>
<keyword evidence="3" id="KW-0479">Metal-binding</keyword>
<name>A0A9R1P790_TRITD</name>
<dbReference type="Gene3D" id="1.20.245.10">
    <property type="entry name" value="Lipoxygenase-1, Domain 5"/>
    <property type="match status" value="2"/>
</dbReference>